<feature type="transmembrane region" description="Helical" evidence="7">
    <location>
        <begin position="176"/>
        <end position="194"/>
    </location>
</feature>
<evidence type="ECO:0000256" key="7">
    <source>
        <dbReference type="SAM" id="Phobius"/>
    </source>
</evidence>
<keyword evidence="4 7" id="KW-1133">Transmembrane helix</keyword>
<feature type="transmembrane region" description="Helical" evidence="7">
    <location>
        <begin position="240"/>
        <end position="265"/>
    </location>
</feature>
<dbReference type="InterPro" id="IPR044880">
    <property type="entry name" value="NCX_ion-bd_dom_sf"/>
</dbReference>
<dbReference type="GO" id="GO:0015369">
    <property type="term" value="F:calcium:proton antiporter activity"/>
    <property type="evidence" value="ECO:0007669"/>
    <property type="project" value="TreeGrafter"/>
</dbReference>
<feature type="chain" id="PRO_5025405992" description="Sodium/calcium exchanger membrane region domain-containing protein" evidence="8">
    <location>
        <begin position="21"/>
        <end position="339"/>
    </location>
</feature>
<dbReference type="GO" id="GO:0006874">
    <property type="term" value="P:intracellular calcium ion homeostasis"/>
    <property type="evidence" value="ECO:0007669"/>
    <property type="project" value="TreeGrafter"/>
</dbReference>
<feature type="transmembrane region" description="Helical" evidence="7">
    <location>
        <begin position="112"/>
        <end position="145"/>
    </location>
</feature>
<dbReference type="GO" id="GO:0005774">
    <property type="term" value="C:vacuolar membrane"/>
    <property type="evidence" value="ECO:0007669"/>
    <property type="project" value="UniProtKB-ARBA"/>
</dbReference>
<feature type="transmembrane region" description="Helical" evidence="7">
    <location>
        <begin position="36"/>
        <end position="58"/>
    </location>
</feature>
<evidence type="ECO:0000256" key="2">
    <source>
        <dbReference type="ARBA" id="ARBA00022448"/>
    </source>
</evidence>
<dbReference type="InterPro" id="IPR004837">
    <property type="entry name" value="NaCa_Exmemb"/>
</dbReference>
<dbReference type="VEuPathDB" id="AmoebaDB:FDP41_009908"/>
<feature type="transmembrane region" description="Helical" evidence="7">
    <location>
        <begin position="309"/>
        <end position="328"/>
    </location>
</feature>
<dbReference type="OrthoDB" id="26525at2759"/>
<comment type="subcellular location">
    <subcellularLocation>
        <location evidence="1">Endomembrane system</location>
        <topology evidence="1">Multi-pass membrane protein</topology>
    </subcellularLocation>
</comment>
<dbReference type="Proteomes" id="UP000444721">
    <property type="component" value="Unassembled WGS sequence"/>
</dbReference>
<dbReference type="EMBL" id="VFQX01000074">
    <property type="protein sequence ID" value="KAF0971685.1"/>
    <property type="molecule type" value="Genomic_DNA"/>
</dbReference>
<feature type="transmembrane region" description="Helical" evidence="7">
    <location>
        <begin position="277"/>
        <end position="297"/>
    </location>
</feature>
<dbReference type="PANTHER" id="PTHR31503:SF74">
    <property type="entry name" value="SODIUM_CALCIUM EXCHANGER MEMBRANE REGION DOMAIN-CONTAINING PROTEIN"/>
    <property type="match status" value="1"/>
</dbReference>
<dbReference type="VEuPathDB" id="AmoebaDB:NF0104220"/>
<evidence type="ECO:0000313" key="10">
    <source>
        <dbReference type="EMBL" id="KAF0971685.1"/>
    </source>
</evidence>
<keyword evidence="5" id="KW-0406">Ion transport</keyword>
<protein>
    <recommendedName>
        <fullName evidence="9">Sodium/calcium exchanger membrane region domain-containing protein</fullName>
    </recommendedName>
</protein>
<dbReference type="VEuPathDB" id="AmoebaDB:NfTy_081070"/>
<dbReference type="AlphaFoldDB" id="A0A6A5BC33"/>
<evidence type="ECO:0000256" key="8">
    <source>
        <dbReference type="SAM" id="SignalP"/>
    </source>
</evidence>
<feature type="domain" description="Sodium/calcium exchanger membrane region" evidence="9">
    <location>
        <begin position="3"/>
        <end position="149"/>
    </location>
</feature>
<keyword evidence="6 7" id="KW-0472">Membrane</keyword>
<name>A0A6A5BC33_NAEFO</name>
<dbReference type="Pfam" id="PF01699">
    <property type="entry name" value="Na_Ca_ex"/>
    <property type="match status" value="2"/>
</dbReference>
<gene>
    <name evidence="10" type="ORF">FDP41_009908</name>
</gene>
<evidence type="ECO:0000256" key="6">
    <source>
        <dbReference type="ARBA" id="ARBA00023136"/>
    </source>
</evidence>
<accession>A0A6A5BC33</accession>
<keyword evidence="11" id="KW-1185">Reference proteome</keyword>
<feature type="domain" description="Sodium/calcium exchanger membrane region" evidence="9">
    <location>
        <begin position="175"/>
        <end position="321"/>
    </location>
</feature>
<keyword evidence="8" id="KW-0732">Signal</keyword>
<keyword evidence="2" id="KW-0813">Transport</keyword>
<dbReference type="InterPro" id="IPR004713">
    <property type="entry name" value="CaH_exchang"/>
</dbReference>
<dbReference type="PANTHER" id="PTHR31503">
    <property type="entry name" value="VACUOLAR CALCIUM ION TRANSPORTER"/>
    <property type="match status" value="1"/>
</dbReference>
<organism evidence="10 11">
    <name type="scientific">Naegleria fowleri</name>
    <name type="common">Brain eating amoeba</name>
    <dbReference type="NCBI Taxonomy" id="5763"/>
    <lineage>
        <taxon>Eukaryota</taxon>
        <taxon>Discoba</taxon>
        <taxon>Heterolobosea</taxon>
        <taxon>Tetramitia</taxon>
        <taxon>Eutetramitia</taxon>
        <taxon>Vahlkampfiidae</taxon>
        <taxon>Naegleria</taxon>
    </lineage>
</organism>
<dbReference type="GO" id="GO:0012505">
    <property type="term" value="C:endomembrane system"/>
    <property type="evidence" value="ECO:0007669"/>
    <property type="project" value="UniProtKB-SubCell"/>
</dbReference>
<sequence length="339" mass="36696">MFHFLYFIVYLACLIGGAWCVSEGGDILGEKYDASVVGGIILSGLNTLPETIFFISALSSNQPTFAMGAISGSVIVVCTVAVGLCVVIGSNVRHKDSNQITLFPKVKQQSRFLMYSLVFVLSTLLFGFQLLICIGGVLGFASFIVYTLLSKKDETHGHHEDSEEEGEEEQPTYKGVLYLIAGGLLIYVFSDPFIQSVVLIGKSIGITPLTLAFFFAPIASEAPEILESISLSRQGKLQNINIAFSNLVGGTISKTTLLTGILSFYGYNREFEWLSPAYTLSLFLVLVCAGSVSAFGFGDKFRAVHGYALLSLFLMSCLTQFGIAWFFGTGSVLQSAELD</sequence>
<reference evidence="10 11" key="1">
    <citation type="journal article" date="2019" name="Sci. Rep.">
        <title>Nanopore sequencing improves the draft genome of the human pathogenic amoeba Naegleria fowleri.</title>
        <authorList>
            <person name="Liechti N."/>
            <person name="Schurch N."/>
            <person name="Bruggmann R."/>
            <person name="Wittwer M."/>
        </authorList>
    </citation>
    <scope>NUCLEOTIDE SEQUENCE [LARGE SCALE GENOMIC DNA]</scope>
    <source>
        <strain evidence="10 11">ATCC 30894</strain>
    </source>
</reference>
<keyword evidence="3 7" id="KW-0812">Transmembrane</keyword>
<evidence type="ECO:0000256" key="4">
    <source>
        <dbReference type="ARBA" id="ARBA00022989"/>
    </source>
</evidence>
<dbReference type="OMA" id="VKGFEWE"/>
<evidence type="ECO:0000259" key="9">
    <source>
        <dbReference type="Pfam" id="PF01699"/>
    </source>
</evidence>
<evidence type="ECO:0000256" key="5">
    <source>
        <dbReference type="ARBA" id="ARBA00023065"/>
    </source>
</evidence>
<feature type="signal peptide" evidence="8">
    <location>
        <begin position="1"/>
        <end position="20"/>
    </location>
</feature>
<dbReference type="Gene3D" id="1.20.1420.30">
    <property type="entry name" value="NCX, central ion-binding region"/>
    <property type="match status" value="1"/>
</dbReference>
<feature type="transmembrane region" description="Helical" evidence="7">
    <location>
        <begin position="65"/>
        <end position="92"/>
    </location>
</feature>
<evidence type="ECO:0000256" key="3">
    <source>
        <dbReference type="ARBA" id="ARBA00022692"/>
    </source>
</evidence>
<comment type="caution">
    <text evidence="10">The sequence shown here is derived from an EMBL/GenBank/DDBJ whole genome shotgun (WGS) entry which is preliminary data.</text>
</comment>
<dbReference type="RefSeq" id="XP_044556401.1">
    <property type="nucleotide sequence ID" value="XM_044713917.1"/>
</dbReference>
<evidence type="ECO:0000256" key="1">
    <source>
        <dbReference type="ARBA" id="ARBA00004127"/>
    </source>
</evidence>
<dbReference type="GeneID" id="68117123"/>
<proteinExistence type="predicted"/>
<evidence type="ECO:0000313" key="11">
    <source>
        <dbReference type="Proteomes" id="UP000444721"/>
    </source>
</evidence>